<evidence type="ECO:0000313" key="2">
    <source>
        <dbReference type="Proteomes" id="UP000192491"/>
    </source>
</evidence>
<gene>
    <name evidence="1" type="ORF">BWK73_40630</name>
</gene>
<dbReference type="EMBL" id="MTEJ01000432">
    <property type="protein sequence ID" value="OQX03091.1"/>
    <property type="molecule type" value="Genomic_DNA"/>
</dbReference>
<sequence>MGNTSRLEAFTPFQLHSQLEEVRHLLNTAYFTLDGANGNTTRLESGTYAVGVVASKLDDLAFHYEQLVEQHGSEAV</sequence>
<dbReference type="Proteomes" id="UP000192491">
    <property type="component" value="Unassembled WGS sequence"/>
</dbReference>
<name>A0A1Y1QDC2_9GAMM</name>
<reference evidence="1 2" key="1">
    <citation type="submission" date="2017-01" db="EMBL/GenBank/DDBJ databases">
        <title>Novel large sulfur bacteria in the metagenomes of groundwater-fed chemosynthetic microbial mats in the Lake Huron basin.</title>
        <authorList>
            <person name="Sharrar A.M."/>
            <person name="Flood B.E."/>
            <person name="Bailey J.V."/>
            <person name="Jones D.S."/>
            <person name="Biddanda B."/>
            <person name="Ruberg S.A."/>
            <person name="Marcus D.N."/>
            <person name="Dick G.J."/>
        </authorList>
    </citation>
    <scope>NUCLEOTIDE SEQUENCE [LARGE SCALE GENOMIC DNA]</scope>
    <source>
        <strain evidence="1">A8</strain>
    </source>
</reference>
<organism evidence="1 2">
    <name type="scientific">Thiothrix lacustris</name>
    <dbReference type="NCBI Taxonomy" id="525917"/>
    <lineage>
        <taxon>Bacteria</taxon>
        <taxon>Pseudomonadati</taxon>
        <taxon>Pseudomonadota</taxon>
        <taxon>Gammaproteobacteria</taxon>
        <taxon>Thiotrichales</taxon>
        <taxon>Thiotrichaceae</taxon>
        <taxon>Thiothrix</taxon>
    </lineage>
</organism>
<comment type="caution">
    <text evidence="1">The sequence shown here is derived from an EMBL/GenBank/DDBJ whole genome shotgun (WGS) entry which is preliminary data.</text>
</comment>
<dbReference type="AlphaFoldDB" id="A0A1Y1QDC2"/>
<accession>A0A1Y1QDC2</accession>
<protein>
    <submittedName>
        <fullName evidence="1">Uncharacterized protein</fullName>
    </submittedName>
</protein>
<evidence type="ECO:0000313" key="1">
    <source>
        <dbReference type="EMBL" id="OQX03091.1"/>
    </source>
</evidence>
<proteinExistence type="predicted"/>